<protein>
    <submittedName>
        <fullName evidence="2">Uncharacterized protein</fullName>
    </submittedName>
</protein>
<dbReference type="Proteomes" id="UP001189429">
    <property type="component" value="Unassembled WGS sequence"/>
</dbReference>
<feature type="compositionally biased region" description="Low complexity" evidence="1">
    <location>
        <begin position="81"/>
        <end position="91"/>
    </location>
</feature>
<accession>A0ABN9V8Y9</accession>
<dbReference type="EMBL" id="CAUYUJ010016741">
    <property type="protein sequence ID" value="CAK0868394.1"/>
    <property type="molecule type" value="Genomic_DNA"/>
</dbReference>
<proteinExistence type="predicted"/>
<evidence type="ECO:0000313" key="3">
    <source>
        <dbReference type="Proteomes" id="UP001189429"/>
    </source>
</evidence>
<evidence type="ECO:0000256" key="1">
    <source>
        <dbReference type="SAM" id="MobiDB-lite"/>
    </source>
</evidence>
<comment type="caution">
    <text evidence="2">The sequence shown here is derived from an EMBL/GenBank/DDBJ whole genome shotgun (WGS) entry which is preliminary data.</text>
</comment>
<feature type="compositionally biased region" description="Basic and acidic residues" evidence="1">
    <location>
        <begin position="22"/>
        <end position="33"/>
    </location>
</feature>
<organism evidence="2 3">
    <name type="scientific">Prorocentrum cordatum</name>
    <dbReference type="NCBI Taxonomy" id="2364126"/>
    <lineage>
        <taxon>Eukaryota</taxon>
        <taxon>Sar</taxon>
        <taxon>Alveolata</taxon>
        <taxon>Dinophyceae</taxon>
        <taxon>Prorocentrales</taxon>
        <taxon>Prorocentraceae</taxon>
        <taxon>Prorocentrum</taxon>
    </lineage>
</organism>
<feature type="region of interest" description="Disordered" evidence="1">
    <location>
        <begin position="77"/>
        <end position="119"/>
    </location>
</feature>
<gene>
    <name evidence="2" type="ORF">PCOR1329_LOCUS55066</name>
</gene>
<feature type="region of interest" description="Disordered" evidence="1">
    <location>
        <begin position="1"/>
        <end position="41"/>
    </location>
</feature>
<name>A0ABN9V8Y9_9DINO</name>
<feature type="compositionally biased region" description="Polar residues" evidence="1">
    <location>
        <begin position="1"/>
        <end position="11"/>
    </location>
</feature>
<sequence length="119" mass="12837">MVIVLSTTAGQSPLLPWSTRGRGCEPRAKDEHGAGTAAHGPIWAWRATRQRRSATQAEKGNWMEHNKNSATPRAAWLGHVPASSPPGASSAKPRRCPRRPATAKAAARARRERRTALSA</sequence>
<evidence type="ECO:0000313" key="2">
    <source>
        <dbReference type="EMBL" id="CAK0868394.1"/>
    </source>
</evidence>
<reference evidence="2" key="1">
    <citation type="submission" date="2023-10" db="EMBL/GenBank/DDBJ databases">
        <authorList>
            <person name="Chen Y."/>
            <person name="Shah S."/>
            <person name="Dougan E. K."/>
            <person name="Thang M."/>
            <person name="Chan C."/>
        </authorList>
    </citation>
    <scope>NUCLEOTIDE SEQUENCE [LARGE SCALE GENOMIC DNA]</scope>
</reference>
<keyword evidence="3" id="KW-1185">Reference proteome</keyword>